<dbReference type="PANTHER" id="PTHR47835:SF3">
    <property type="entry name" value="HELICASE FOR MEIOSIS 1"/>
    <property type="match status" value="1"/>
</dbReference>
<evidence type="ECO:0000313" key="3">
    <source>
        <dbReference type="EMBL" id="KAL3683461.1"/>
    </source>
</evidence>
<feature type="domain" description="SEC63" evidence="2">
    <location>
        <begin position="1"/>
        <end position="291"/>
    </location>
</feature>
<evidence type="ECO:0000313" key="4">
    <source>
        <dbReference type="Proteomes" id="UP001633002"/>
    </source>
</evidence>
<dbReference type="SUPFAM" id="SSF158702">
    <property type="entry name" value="Sec63 N-terminal domain-like"/>
    <property type="match status" value="1"/>
</dbReference>
<dbReference type="GO" id="GO:0016787">
    <property type="term" value="F:hydrolase activity"/>
    <property type="evidence" value="ECO:0007669"/>
    <property type="project" value="UniProtKB-KW"/>
</dbReference>
<dbReference type="GO" id="GO:0051321">
    <property type="term" value="P:meiotic cell cycle"/>
    <property type="evidence" value="ECO:0007669"/>
    <property type="project" value="UniProtKB-KW"/>
</dbReference>
<protein>
    <recommendedName>
        <fullName evidence="2">SEC63 domain-containing protein</fullName>
    </recommendedName>
</protein>
<evidence type="ECO:0000256" key="1">
    <source>
        <dbReference type="SAM" id="MobiDB-lite"/>
    </source>
</evidence>
<dbReference type="Gene3D" id="1.10.150.20">
    <property type="entry name" value="5' to 3' exonuclease, C-terminal subdomain"/>
    <property type="match status" value="1"/>
</dbReference>
<reference evidence="3 4" key="1">
    <citation type="submission" date="2024-09" db="EMBL/GenBank/DDBJ databases">
        <title>Chromosome-scale assembly of Riccia sorocarpa.</title>
        <authorList>
            <person name="Paukszto L."/>
        </authorList>
    </citation>
    <scope>NUCLEOTIDE SEQUENCE [LARGE SCALE GENOMIC DNA]</scope>
    <source>
        <strain evidence="3">LP-2024</strain>
        <tissue evidence="3">Aerial parts of the thallus</tissue>
    </source>
</reference>
<dbReference type="GO" id="GO:0043138">
    <property type="term" value="F:3'-5' DNA helicase activity"/>
    <property type="evidence" value="ECO:0007669"/>
    <property type="project" value="UniProtKB-EC"/>
</dbReference>
<dbReference type="EMBL" id="JBJQOH010000006">
    <property type="protein sequence ID" value="KAL3683461.1"/>
    <property type="molecule type" value="Genomic_DNA"/>
</dbReference>
<gene>
    <name evidence="3" type="ORF">R1sor_001483</name>
</gene>
<feature type="region of interest" description="Disordered" evidence="1">
    <location>
        <begin position="295"/>
        <end position="351"/>
    </location>
</feature>
<dbReference type="SMART" id="SM00973">
    <property type="entry name" value="Sec63"/>
    <property type="match status" value="1"/>
</dbReference>
<feature type="compositionally biased region" description="Polar residues" evidence="1">
    <location>
        <begin position="323"/>
        <end position="343"/>
    </location>
</feature>
<dbReference type="InterPro" id="IPR004179">
    <property type="entry name" value="Sec63-dom"/>
</dbReference>
<feature type="region of interest" description="Disordered" evidence="1">
    <location>
        <begin position="649"/>
        <end position="672"/>
    </location>
</feature>
<name>A0ABD3GY13_9MARC</name>
<feature type="compositionally biased region" description="Polar residues" evidence="1">
    <location>
        <begin position="651"/>
        <end position="665"/>
    </location>
</feature>
<accession>A0ABD3GY13</accession>
<sequence length="754" mass="83290">MKSITKIPERSNIEELLNTLTKAQELSWVQLRRYEKKQLNTINQETGSRMKFHVVDPKGNPKKRIQTSSEKIFVLVNDALSGEPSTLDFTMTQDVSAICTNGARISRCMSDYFIFFKRFSEAKSALLLTKCLRQRLWDDSAYQLKQLPGIGMVTAKAFLTAGISNFEKLESADPRHLEQITGRKYPFGDHMKSTLKTLPPKVQMVVRDSGLRIGDKREFLLELTRTESIRGSETGKWYFADMIAGDESEKTLLFHERISPYVVPVYSRNNINVALISEQFVGVDILHKPVPHTSLDESIQSMKPSKAQHQKRKFMDSAGPSPVCSSTQEPESRSKLLSIQKQPPSKDHAVSCIETSTNGVGTTSDFKYGESCTTTAALGEPDHTSASRLNPAGKDIASTFHSTSPRGQDLRSLQSFLADSNMFSDADSFTDNYMTTVGPVPYIPLQPVMKEIPFQHHLDIPPSASAGNRFINGQEHNSLEQEDFGALQFQDNEGDRRKILSGSNSKPVLLSPRGQDLKSLQSFLDDPNTCYDVMSLTDLVVDAPSNQFHLPPEKQQKKETTTMPLSGLATGCTDSGEDKFVDLHRDLELQDVIVEDKFLRPQRFGRTTALRQLLSGSTGGGTTASLNSPDKLTCLDGRTLTDKEIELDSGALQTNQVPSRSSPGCQDQPAADGSAFRSLRAFSSLPDFSLGLPKSPVTRHPVNTTENEATGSCIFNTLLDSGGKGTGNSHSVRDSSDQDEVLLGTKSIFSFLYD</sequence>
<dbReference type="AlphaFoldDB" id="A0ABD3GY13"/>
<dbReference type="InterPro" id="IPR052247">
    <property type="entry name" value="Meiotic_Crossover_Helicase"/>
</dbReference>
<proteinExistence type="predicted"/>
<dbReference type="Pfam" id="PF02889">
    <property type="entry name" value="Sec63"/>
    <property type="match status" value="1"/>
</dbReference>
<dbReference type="PANTHER" id="PTHR47835">
    <property type="entry name" value="HFM1, ATP DEPENDENT DNA HELICASE HOMOLOG"/>
    <property type="match status" value="1"/>
</dbReference>
<dbReference type="Gene3D" id="1.10.3380.10">
    <property type="entry name" value="Sec63 N-terminal domain-like domain"/>
    <property type="match status" value="1"/>
</dbReference>
<evidence type="ECO:0000259" key="2">
    <source>
        <dbReference type="SMART" id="SM00973"/>
    </source>
</evidence>
<keyword evidence="4" id="KW-1185">Reference proteome</keyword>
<comment type="caution">
    <text evidence="3">The sequence shown here is derived from an EMBL/GenBank/DDBJ whole genome shotgun (WGS) entry which is preliminary data.</text>
</comment>
<dbReference type="Proteomes" id="UP001633002">
    <property type="component" value="Unassembled WGS sequence"/>
</dbReference>
<organism evidence="3 4">
    <name type="scientific">Riccia sorocarpa</name>
    <dbReference type="NCBI Taxonomy" id="122646"/>
    <lineage>
        <taxon>Eukaryota</taxon>
        <taxon>Viridiplantae</taxon>
        <taxon>Streptophyta</taxon>
        <taxon>Embryophyta</taxon>
        <taxon>Marchantiophyta</taxon>
        <taxon>Marchantiopsida</taxon>
        <taxon>Marchantiidae</taxon>
        <taxon>Marchantiales</taxon>
        <taxon>Ricciaceae</taxon>
        <taxon>Riccia</taxon>
    </lineage>
</organism>